<dbReference type="Proteomes" id="UP001170954">
    <property type="component" value="Unassembled WGS sequence"/>
</dbReference>
<organism evidence="3 4">
    <name type="scientific">Sphingobacterium hotanense</name>
    <dbReference type="NCBI Taxonomy" id="649196"/>
    <lineage>
        <taxon>Bacteria</taxon>
        <taxon>Pseudomonadati</taxon>
        <taxon>Bacteroidota</taxon>
        <taxon>Sphingobacteriia</taxon>
        <taxon>Sphingobacteriales</taxon>
        <taxon>Sphingobacteriaceae</taxon>
        <taxon>Sphingobacterium</taxon>
    </lineage>
</organism>
<protein>
    <recommendedName>
        <fullName evidence="5">DUF4836 family protein</fullName>
    </recommendedName>
</protein>
<gene>
    <name evidence="3" type="ORF">HX018_19530</name>
</gene>
<reference evidence="3" key="1">
    <citation type="submission" date="2020-06" db="EMBL/GenBank/DDBJ databases">
        <authorList>
            <person name="Dong N."/>
        </authorList>
    </citation>
    <scope>NUCLEOTIDE SEQUENCE</scope>
    <source>
        <strain evidence="3">R1692</strain>
    </source>
</reference>
<feature type="signal peptide" evidence="2">
    <location>
        <begin position="1"/>
        <end position="21"/>
    </location>
</feature>
<evidence type="ECO:0008006" key="5">
    <source>
        <dbReference type="Google" id="ProtNLM"/>
    </source>
</evidence>
<keyword evidence="4" id="KW-1185">Reference proteome</keyword>
<keyword evidence="1" id="KW-0175">Coiled coil</keyword>
<comment type="caution">
    <text evidence="3">The sequence shown here is derived from an EMBL/GenBank/DDBJ whole genome shotgun (WGS) entry which is preliminary data.</text>
</comment>
<reference evidence="3" key="2">
    <citation type="journal article" date="2022" name="Sci. Total Environ.">
        <title>Prevalence, transmission, and molecular epidemiology of tet(X)-positive bacteria among humans, animals, and environmental niches in China: An epidemiological, and genomic-based study.</title>
        <authorList>
            <person name="Dong N."/>
            <person name="Zeng Y."/>
            <person name="Cai C."/>
            <person name="Sun C."/>
            <person name="Lu J."/>
            <person name="Liu C."/>
            <person name="Zhou H."/>
            <person name="Sun Q."/>
            <person name="Shu L."/>
            <person name="Wang H."/>
            <person name="Wang Y."/>
            <person name="Wang S."/>
            <person name="Wu C."/>
            <person name="Chan E.W."/>
            <person name="Chen G."/>
            <person name="Shen Z."/>
            <person name="Chen S."/>
            <person name="Zhang R."/>
        </authorList>
    </citation>
    <scope>NUCLEOTIDE SEQUENCE</scope>
    <source>
        <strain evidence="3">R1692</strain>
    </source>
</reference>
<evidence type="ECO:0000313" key="3">
    <source>
        <dbReference type="EMBL" id="MDM1050433.1"/>
    </source>
</evidence>
<evidence type="ECO:0000256" key="2">
    <source>
        <dbReference type="SAM" id="SignalP"/>
    </source>
</evidence>
<evidence type="ECO:0000313" key="4">
    <source>
        <dbReference type="Proteomes" id="UP001170954"/>
    </source>
</evidence>
<accession>A0ABT7NT60</accession>
<proteinExistence type="predicted"/>
<keyword evidence="2" id="KW-0732">Signal</keyword>
<evidence type="ECO:0000256" key="1">
    <source>
        <dbReference type="SAM" id="Coils"/>
    </source>
</evidence>
<name>A0ABT7NT60_9SPHI</name>
<dbReference type="RefSeq" id="WP_286652454.1">
    <property type="nucleotide sequence ID" value="NZ_JACAGK010000096.1"/>
</dbReference>
<feature type="coiled-coil region" evidence="1">
    <location>
        <begin position="208"/>
        <end position="236"/>
    </location>
</feature>
<dbReference type="EMBL" id="JACAGK010000096">
    <property type="protein sequence ID" value="MDM1050433.1"/>
    <property type="molecule type" value="Genomic_DNA"/>
</dbReference>
<sequence>MNKLKMALIAGAIGFASPVFSQDLINKVPGESNFVLAINGKAFFKHVDAEQVNRILSRTGFFNNVMGKNNPLRTKDIQEMGIDIRANAYINSITTDSVQYLGALFPLSDKAKFEALLPKEKEIVQVNGLPTIYSSDKTLRISWDNNTIYILGGLAMDNYFKRDDIKQRYGFLEHEGDPIAEEFGIPGPPVIPADTTEVEWEAWEEEEEEAAVEAVAEAAEEAAEAAEEAAEGVEVGIMVAPPPAGIPPATMETEEDEYAYVDSVLERDEYQDDYYLEYRKIENHNDSIKNLLVSGWVDLKINDIIAGKVERHTSKNLRNIKDNELIRFEMDHIADFYKYYYPTDMLYSTLGMRPAFDYGYKSVSGAAVIEGNKLSLKGDLAFDKTMAKYYKEIYQNKFNPKFYKYLDKNALGFLTLNLNTEAYLKHLPKIVTRVFGEDNDNRYSEIVDVFATSFAILLDEKAIAKVFKGDNLIVLNGVTNKEITYTDYEYDEDYNYTEVERTKTEAVPDFLWMFSSDDVSIFEKIVKIGLREEGLIDHDGIYEFKVSSRETIKPYLLIDKGIVFMGNDLTKLQAIKDGSFRATGDRDFINLVKKNPVVALFNTPKLPAMLTDLDIPVHRSVQKSVDDLSKYGNIYMVGSKVKGNSMQGELSIEFPEGQKNALSFLVNLIENWTLDLED</sequence>
<feature type="chain" id="PRO_5045448480" description="DUF4836 family protein" evidence="2">
    <location>
        <begin position="22"/>
        <end position="678"/>
    </location>
</feature>